<dbReference type="HOGENOM" id="CLU_2002003_0_0_10"/>
<dbReference type="GO" id="GO:0003677">
    <property type="term" value="F:DNA binding"/>
    <property type="evidence" value="ECO:0007669"/>
    <property type="project" value="InterPro"/>
</dbReference>
<reference evidence="2" key="2">
    <citation type="submission" date="2012-09" db="EMBL/GenBank/DDBJ databases">
        <title>The complete sequence of Psychroflexus torquis an extreme psychrophile from sea-ice that is stimulated by light.</title>
        <authorList>
            <person name="Feng S."/>
            <person name="Powell S.M."/>
            <person name="Bowman J.P."/>
        </authorList>
    </citation>
    <scope>NUCLEOTIDE SEQUENCE [LARGE SCALE GENOMIC DNA]</scope>
    <source>
        <strain evidence="2">ATCC 700755</strain>
    </source>
</reference>
<sequence>MQNLLSNPSTDDCCKIIKKTTLTLSTKEFIQRFQFHILSKGFTRIRHYGFLSSSWKKEKLPLLQLQLRDKNLAHILTFATQEKSLHRCCPSCKKETLITLFTYDSRWSPKDYKQIIKDKLEYKH</sequence>
<dbReference type="KEGG" id="ptq:P700755_001368"/>
<dbReference type="Pfam" id="PF04986">
    <property type="entry name" value="Y2_Tnp"/>
    <property type="match status" value="1"/>
</dbReference>
<accession>K4ID05</accession>
<name>K4ID05_PSYTT</name>
<protein>
    <recommendedName>
        <fullName evidence="1">Transposase IS801/IS1294 domain-containing protein</fullName>
    </recommendedName>
</protein>
<keyword evidence="3" id="KW-1185">Reference proteome</keyword>
<dbReference type="InterPro" id="IPR007069">
    <property type="entry name" value="Transposase_32"/>
</dbReference>
<dbReference type="GO" id="GO:0004803">
    <property type="term" value="F:transposase activity"/>
    <property type="evidence" value="ECO:0007669"/>
    <property type="project" value="InterPro"/>
</dbReference>
<dbReference type="EMBL" id="CP003879">
    <property type="protein sequence ID" value="AFU68299.1"/>
    <property type="molecule type" value="Genomic_DNA"/>
</dbReference>
<dbReference type="AlphaFoldDB" id="K4ID05"/>
<gene>
    <name evidence="2" type="ordered locus">P700755_001368</name>
</gene>
<evidence type="ECO:0000259" key="1">
    <source>
        <dbReference type="Pfam" id="PF04986"/>
    </source>
</evidence>
<feature type="domain" description="Transposase IS801/IS1294" evidence="1">
    <location>
        <begin position="18"/>
        <end position="55"/>
    </location>
</feature>
<dbReference type="STRING" id="313595.P700755_001368"/>
<organism evidence="2 3">
    <name type="scientific">Psychroflexus torquis (strain ATCC 700755 / CIP 106069 / ACAM 623)</name>
    <dbReference type="NCBI Taxonomy" id="313595"/>
    <lineage>
        <taxon>Bacteria</taxon>
        <taxon>Pseudomonadati</taxon>
        <taxon>Bacteroidota</taxon>
        <taxon>Flavobacteriia</taxon>
        <taxon>Flavobacteriales</taxon>
        <taxon>Flavobacteriaceae</taxon>
        <taxon>Psychroflexus</taxon>
    </lineage>
</organism>
<dbReference type="Proteomes" id="UP000008514">
    <property type="component" value="Chromosome"/>
</dbReference>
<reference evidence="2" key="1">
    <citation type="submission" date="2006-03" db="EMBL/GenBank/DDBJ databases">
        <authorList>
            <person name="Bowman J."/>
            <person name="Ferriera S."/>
            <person name="Johnson J."/>
            <person name="Kravitz S."/>
            <person name="Halpern A."/>
            <person name="Remington K."/>
            <person name="Beeson K."/>
            <person name="Tran B."/>
            <person name="Rogers Y.-H."/>
            <person name="Friedman R."/>
            <person name="Venter J.C."/>
        </authorList>
    </citation>
    <scope>NUCLEOTIDE SEQUENCE [LARGE SCALE GENOMIC DNA]</scope>
    <source>
        <strain evidence="2">ATCC 700755</strain>
    </source>
</reference>
<evidence type="ECO:0000313" key="3">
    <source>
        <dbReference type="Proteomes" id="UP000008514"/>
    </source>
</evidence>
<dbReference type="GO" id="GO:0006313">
    <property type="term" value="P:DNA transposition"/>
    <property type="evidence" value="ECO:0007669"/>
    <property type="project" value="InterPro"/>
</dbReference>
<evidence type="ECO:0000313" key="2">
    <source>
        <dbReference type="EMBL" id="AFU68299.1"/>
    </source>
</evidence>
<proteinExistence type="predicted"/>